<organism evidence="1 2">
    <name type="scientific">Hibiscus sabdariffa</name>
    <name type="common">roselle</name>
    <dbReference type="NCBI Taxonomy" id="183260"/>
    <lineage>
        <taxon>Eukaryota</taxon>
        <taxon>Viridiplantae</taxon>
        <taxon>Streptophyta</taxon>
        <taxon>Embryophyta</taxon>
        <taxon>Tracheophyta</taxon>
        <taxon>Spermatophyta</taxon>
        <taxon>Magnoliopsida</taxon>
        <taxon>eudicotyledons</taxon>
        <taxon>Gunneridae</taxon>
        <taxon>Pentapetalae</taxon>
        <taxon>rosids</taxon>
        <taxon>malvids</taxon>
        <taxon>Malvales</taxon>
        <taxon>Malvaceae</taxon>
        <taxon>Malvoideae</taxon>
        <taxon>Hibiscus</taxon>
    </lineage>
</organism>
<reference evidence="1 2" key="1">
    <citation type="journal article" date="2024" name="G3 (Bethesda)">
        <title>Genome assembly of Hibiscus sabdariffa L. provides insights into metabolisms of medicinal natural products.</title>
        <authorList>
            <person name="Kim T."/>
        </authorList>
    </citation>
    <scope>NUCLEOTIDE SEQUENCE [LARGE SCALE GENOMIC DNA]</scope>
    <source>
        <strain evidence="1">TK-2024</strain>
        <tissue evidence="1">Old leaves</tissue>
    </source>
</reference>
<name>A0ABR2F8I0_9ROSI</name>
<protein>
    <submittedName>
        <fullName evidence="1">Uncharacterized protein</fullName>
    </submittedName>
</protein>
<evidence type="ECO:0000313" key="1">
    <source>
        <dbReference type="EMBL" id="KAK8574584.1"/>
    </source>
</evidence>
<gene>
    <name evidence="1" type="ORF">V6N12_062274</name>
</gene>
<accession>A0ABR2F8I0</accession>
<keyword evidence="2" id="KW-1185">Reference proteome</keyword>
<evidence type="ECO:0000313" key="2">
    <source>
        <dbReference type="Proteomes" id="UP001472677"/>
    </source>
</evidence>
<proteinExistence type="predicted"/>
<dbReference type="Proteomes" id="UP001472677">
    <property type="component" value="Unassembled WGS sequence"/>
</dbReference>
<sequence>MVMEKGKMIEHAPIVSFLNKPAVERLILNLAVLGNVKEFVADFGKVFVEDFVKDLDSGKDCVRFCGRFCGGI</sequence>
<comment type="caution">
    <text evidence="1">The sequence shown here is derived from an EMBL/GenBank/DDBJ whole genome shotgun (WGS) entry which is preliminary data.</text>
</comment>
<dbReference type="EMBL" id="JBBPBM010000007">
    <property type="protein sequence ID" value="KAK8574584.1"/>
    <property type="molecule type" value="Genomic_DNA"/>
</dbReference>